<comment type="catalytic activity">
    <reaction evidence="1">
        <text>Random endo-hydrolysis of N-acetyl-beta-D-glucosaminide (1-&gt;4)-beta-linkages in chitin and chitodextrins.</text>
        <dbReference type="EC" id="3.2.1.14"/>
    </reaction>
</comment>
<dbReference type="Gene3D" id="3.10.50.10">
    <property type="match status" value="1"/>
</dbReference>
<comment type="subcellular location">
    <subcellularLocation>
        <location evidence="2">Secreted</location>
    </subcellularLocation>
</comment>
<dbReference type="SUPFAM" id="SSF51735">
    <property type="entry name" value="NAD(P)-binding Rossmann-fold domains"/>
    <property type="match status" value="1"/>
</dbReference>
<keyword evidence="14" id="KW-0624">Polysaccharide degradation</keyword>
<proteinExistence type="evidence at transcript level"/>
<dbReference type="SUPFAM" id="SSF47336">
    <property type="entry name" value="ACP-like"/>
    <property type="match status" value="1"/>
</dbReference>
<comment type="similarity">
    <text evidence="3">Belongs to the glycosyl hydrolase 18 family. Chitinase class V subfamily.</text>
</comment>
<keyword evidence="6" id="KW-0964">Secreted</keyword>
<dbReference type="EC" id="3.2.1.14" evidence="4"/>
<evidence type="ECO:0000256" key="6">
    <source>
        <dbReference type="ARBA" id="ARBA00022525"/>
    </source>
</evidence>
<keyword evidence="9" id="KW-0521">NADP</keyword>
<dbReference type="InterPro" id="IPR020845">
    <property type="entry name" value="AMP-binding_CS"/>
</dbReference>
<evidence type="ECO:0000256" key="11">
    <source>
        <dbReference type="ARBA" id="ARBA00023180"/>
    </source>
</evidence>
<dbReference type="PROSITE" id="PS00455">
    <property type="entry name" value="AMP_BINDING"/>
    <property type="match status" value="1"/>
</dbReference>
<keyword evidence="11" id="KW-0325">Glycoprotein</keyword>
<dbReference type="InterPro" id="IPR011583">
    <property type="entry name" value="Chitinase_II/V-like_cat"/>
</dbReference>
<dbReference type="GO" id="GO:0000272">
    <property type="term" value="P:polysaccharide catabolic process"/>
    <property type="evidence" value="ECO:0007669"/>
    <property type="project" value="UniProtKB-KW"/>
</dbReference>
<dbReference type="Pfam" id="PF23562">
    <property type="entry name" value="AMP-binding_C_3"/>
    <property type="match status" value="1"/>
</dbReference>
<dbReference type="GO" id="GO:0006032">
    <property type="term" value="P:chitin catabolic process"/>
    <property type="evidence" value="ECO:0007669"/>
    <property type="project" value="UniProtKB-KW"/>
</dbReference>
<dbReference type="InterPro" id="IPR051414">
    <property type="entry name" value="Adenylate-forming_Reductase"/>
</dbReference>
<evidence type="ECO:0000256" key="7">
    <source>
        <dbReference type="ARBA" id="ARBA00022553"/>
    </source>
</evidence>
<dbReference type="InterPro" id="IPR029070">
    <property type="entry name" value="Chitinase_insertion_sf"/>
</dbReference>
<dbReference type="InterPro" id="IPR042099">
    <property type="entry name" value="ANL_N_sf"/>
</dbReference>
<dbReference type="Pfam" id="PF00550">
    <property type="entry name" value="PP-binding"/>
    <property type="match status" value="1"/>
</dbReference>
<evidence type="ECO:0000256" key="16">
    <source>
        <dbReference type="SAM" id="MobiDB-lite"/>
    </source>
</evidence>
<dbReference type="Pfam" id="PF00704">
    <property type="entry name" value="Glyco_hydro_18"/>
    <property type="match status" value="1"/>
</dbReference>
<evidence type="ECO:0000256" key="8">
    <source>
        <dbReference type="ARBA" id="ARBA00022801"/>
    </source>
</evidence>
<dbReference type="PROSITE" id="PS50075">
    <property type="entry name" value="CARRIER"/>
    <property type="match status" value="1"/>
</dbReference>
<dbReference type="Pfam" id="PF07993">
    <property type="entry name" value="NAD_binding_4"/>
    <property type="match status" value="1"/>
</dbReference>
<dbReference type="Gene3D" id="3.20.20.80">
    <property type="entry name" value="Glycosidases"/>
    <property type="match status" value="1"/>
</dbReference>
<dbReference type="SMART" id="SM00636">
    <property type="entry name" value="Glyco_18"/>
    <property type="match status" value="1"/>
</dbReference>
<keyword evidence="10" id="KW-0146">Chitin degradation</keyword>
<evidence type="ECO:0000256" key="1">
    <source>
        <dbReference type="ARBA" id="ARBA00000822"/>
    </source>
</evidence>
<evidence type="ECO:0000256" key="12">
    <source>
        <dbReference type="ARBA" id="ARBA00023277"/>
    </source>
</evidence>
<evidence type="ECO:0000256" key="3">
    <source>
        <dbReference type="ARBA" id="ARBA00008682"/>
    </source>
</evidence>
<dbReference type="GO" id="GO:0008061">
    <property type="term" value="F:chitin binding"/>
    <property type="evidence" value="ECO:0007669"/>
    <property type="project" value="InterPro"/>
</dbReference>
<dbReference type="FunFam" id="3.20.20.80:FF:000095">
    <property type="entry name" value="Endochitinase B1"/>
    <property type="match status" value="1"/>
</dbReference>
<keyword evidence="13 15" id="KW-0326">Glycosidase</keyword>
<dbReference type="InterPro" id="IPR020806">
    <property type="entry name" value="PKS_PP-bd"/>
</dbReference>
<evidence type="ECO:0000256" key="10">
    <source>
        <dbReference type="ARBA" id="ARBA00023024"/>
    </source>
</evidence>
<keyword evidence="8 15" id="KW-0378">Hydrolase</keyword>
<dbReference type="EMBL" id="KM221015">
    <property type="protein sequence ID" value="AIT18914.1"/>
    <property type="molecule type" value="mRNA"/>
</dbReference>
<dbReference type="Pfam" id="PF00501">
    <property type="entry name" value="AMP-binding"/>
    <property type="match status" value="1"/>
</dbReference>
<name>A0A097F8M4_HIRTH</name>
<evidence type="ECO:0000256" key="14">
    <source>
        <dbReference type="ARBA" id="ARBA00023326"/>
    </source>
</evidence>
<feature type="domain" description="GH18" evidence="18">
    <location>
        <begin position="1128"/>
        <end position="1492"/>
    </location>
</feature>
<dbReference type="SMART" id="SM00823">
    <property type="entry name" value="PKS_PP"/>
    <property type="match status" value="1"/>
</dbReference>
<dbReference type="Gene3D" id="3.40.50.720">
    <property type="entry name" value="NAD(P)-binding Rossmann-like Domain"/>
    <property type="match status" value="1"/>
</dbReference>
<dbReference type="InterPro" id="IPR013120">
    <property type="entry name" value="FAR_NAD-bd"/>
</dbReference>
<dbReference type="SUPFAM" id="SSF56801">
    <property type="entry name" value="Acetyl-CoA synthetase-like"/>
    <property type="match status" value="1"/>
</dbReference>
<feature type="domain" description="Carrier" evidence="17">
    <location>
        <begin position="565"/>
        <end position="641"/>
    </location>
</feature>
<evidence type="ECO:0000256" key="15">
    <source>
        <dbReference type="RuleBase" id="RU000489"/>
    </source>
</evidence>
<dbReference type="InterPro" id="IPR017853">
    <property type="entry name" value="GH"/>
</dbReference>
<dbReference type="PANTHER" id="PTHR43439">
    <property type="entry name" value="PHENYLACETATE-COENZYME A LIGASE"/>
    <property type="match status" value="1"/>
</dbReference>
<keyword evidence="7" id="KW-0597">Phosphoprotein</keyword>
<dbReference type="PROSITE" id="PS01095">
    <property type="entry name" value="GH18_1"/>
    <property type="match status" value="1"/>
</dbReference>
<dbReference type="InterPro" id="IPR036291">
    <property type="entry name" value="NAD(P)-bd_dom_sf"/>
</dbReference>
<dbReference type="CDD" id="cd06548">
    <property type="entry name" value="GH18_chitinase"/>
    <property type="match status" value="1"/>
</dbReference>
<dbReference type="Gene3D" id="1.10.1200.10">
    <property type="entry name" value="ACP-like"/>
    <property type="match status" value="1"/>
</dbReference>
<keyword evidence="12" id="KW-0119">Carbohydrate metabolism</keyword>
<evidence type="ECO:0000256" key="2">
    <source>
        <dbReference type="ARBA" id="ARBA00004613"/>
    </source>
</evidence>
<evidence type="ECO:0000256" key="13">
    <source>
        <dbReference type="ARBA" id="ARBA00023295"/>
    </source>
</evidence>
<dbReference type="SUPFAM" id="SSF51445">
    <property type="entry name" value="(Trans)glycosidases"/>
    <property type="match status" value="1"/>
</dbReference>
<dbReference type="FunFam" id="3.10.50.10:FF:000005">
    <property type="entry name" value="Endochitinase B1"/>
    <property type="match status" value="1"/>
</dbReference>
<feature type="region of interest" description="Disordered" evidence="16">
    <location>
        <begin position="639"/>
        <end position="659"/>
    </location>
</feature>
<evidence type="ECO:0000256" key="9">
    <source>
        <dbReference type="ARBA" id="ARBA00022857"/>
    </source>
</evidence>
<dbReference type="PROSITE" id="PS51910">
    <property type="entry name" value="GH18_2"/>
    <property type="match status" value="1"/>
</dbReference>
<dbReference type="PANTHER" id="PTHR43439:SF2">
    <property type="entry name" value="ENZYME, PUTATIVE (JCVI)-RELATED"/>
    <property type="match status" value="1"/>
</dbReference>
<sequence length="1519" mass="169546">MGSVSDCQPSTPETRLVTEIIDHVAVTNPDAVWLEYPSSADDYSQGFDAITYRSLASAINSLAWFLNDSIKKERNFPTMAYIGPNDARYAVVAYACIKAGFKVVLFSSPRNGVSAHIDLFNAVDCSILATVEPRPPVVNHILSEHSIQVLSLPTLQELLNAQVTPFPYAKTYAEARCDPFLVIHTSGSTGSPKPVTYTHEMFMRSINGIRLPAPSGYKSMSQLFLNGRFINILPLFHIAGFFCATICSHYFGSTVIIPSPNAPPTSDTLHQLVLHTSAAWATVSPASIESLGRSPKLLGSIANKLERLAFLGGTPSLPLGDIVAKRIKICSLIGSSECGGFAQLIPDEREVVQDLWPYICIHPETNPVYRHFSHNLYELIVMRSPASEPYQPVFGLFPEIREFRTNDLFTAHPTVEGLWRHSGRIDDIIVFSNGEKTNPISFESHVVGHPDVSGALVFGTGRFEAGLLIELAETEDDSNRLGNRDAVVAHIWNRIEEANSLAPAYARIDEAHVCFTSKDKPMTRTAKGTVKRRQTLDSYSDEIDKVYREAEATHGLTGSISVDINDNEQVRRAIRDVFECVTKRRVPTDETDFFTLGTDSLQVIRMSRKLRGVLGLQAIEPPLLYGNPSVVALSAELQRNHKESPEDELERQSSKKKDELQRTLQEYRGKVANLASLVSPRNPCHGLEDQPRHTVLLTGTTGYVGSYILEELTRHPLKPTIYCLNRSQDALKVQISRNRERDSALTTEYPSDRVKFISADFTVNETWGLEESVFRDLQREVTLVIHNAWPVHFGLPVSYFRPSLDGLASLIRFCREADRKPPLLFVSSISSCMNLESERITERLVNDMGAPTSGYGESKLVAENMLAEAAESLDIKTGVVRVGQVSGAAYSPGLWNRRDWLPRLLLSSRYLGVIPDNLGRHEAIDWIPIDVLAKVLVDLAFDIGTRSSFQLYHAVNPNTTTWSTLLPSILRAINDDRAHSLSRSISPVTMAEWVERLRASGSQDLEGNEGETDEQNPALKLLDFFENIFEREYSRTSSWSTEIASGVSTWLRDSRCIQPEWMERWTRDLVRTDHPKYPSSRYSGVLRISSHFGHPRKTAYPVFSPVSALVYILTHREIEMAGAPCSGYRSVAYFVNWAIYARKHRPQDLPVENLTHVLYAFANVRSDSGEVHLTDTWSDTDIHWEGDSWNDSGTNLYGCLKQLNLLKKRNRNLKVLLSVGGWTYSSNFKNPASTPQGRDLFAKSCVELVKNLGFDGIDVDWEYPQNSEEAGHFVQLLSAVRNELDAYTQRLGNCQRLELTVACPAGSQNYQKMDIGGMDRLLDFWNLMAYDYAGSWDSLSGHQANIYPSGDRPASTPFSTVAAVDYYISQGVHPSKIVLGMPLYGRAFENTDGPGTPYQGTGDGTWERGVYDYKKLPLDGTEVCYDANIGASFCFNAQQRRFVTYDTPQVTAAKADFIKQRGLGGVMWWESSADKDGSENLIGTAVACLGGPQALQRQDNCIEYPETKYDNLRNGFPDQ</sequence>
<dbReference type="GO" id="GO:0031177">
    <property type="term" value="F:phosphopantetheine binding"/>
    <property type="evidence" value="ECO:0007669"/>
    <property type="project" value="InterPro"/>
</dbReference>
<dbReference type="GO" id="GO:0005576">
    <property type="term" value="C:extracellular region"/>
    <property type="evidence" value="ECO:0007669"/>
    <property type="project" value="UniProtKB-SubCell"/>
</dbReference>
<evidence type="ECO:0000313" key="19">
    <source>
        <dbReference type="EMBL" id="AIT18914.1"/>
    </source>
</evidence>
<evidence type="ECO:0000259" key="17">
    <source>
        <dbReference type="PROSITE" id="PS50075"/>
    </source>
</evidence>
<accession>A0A097F8M4</accession>
<evidence type="ECO:0000256" key="4">
    <source>
        <dbReference type="ARBA" id="ARBA00012729"/>
    </source>
</evidence>
<dbReference type="InterPro" id="IPR036736">
    <property type="entry name" value="ACP-like_sf"/>
</dbReference>
<organism evidence="19">
    <name type="scientific">Hirsutella thompsonii</name>
    <name type="common">Entomogenous fungus</name>
    <dbReference type="NCBI Taxonomy" id="42368"/>
    <lineage>
        <taxon>Eukaryota</taxon>
        <taxon>Fungi</taxon>
        <taxon>Dikarya</taxon>
        <taxon>Ascomycota</taxon>
        <taxon>Pezizomycotina</taxon>
        <taxon>Sordariomycetes</taxon>
        <taxon>Hypocreomycetidae</taxon>
        <taxon>Hypocreales</taxon>
        <taxon>Ophiocordycipitaceae</taxon>
        <taxon>Hirsutella</taxon>
    </lineage>
</organism>
<dbReference type="InterPro" id="IPR001223">
    <property type="entry name" value="Glyco_hydro18_cat"/>
</dbReference>
<dbReference type="GO" id="GO:0008843">
    <property type="term" value="F:endochitinase activity"/>
    <property type="evidence" value="ECO:0007669"/>
    <property type="project" value="UniProtKB-EC"/>
</dbReference>
<dbReference type="SUPFAM" id="SSF54556">
    <property type="entry name" value="Chitinase insertion domain"/>
    <property type="match status" value="1"/>
</dbReference>
<evidence type="ECO:0000259" key="18">
    <source>
        <dbReference type="PROSITE" id="PS51910"/>
    </source>
</evidence>
<dbReference type="InterPro" id="IPR001579">
    <property type="entry name" value="Glyco_hydro_18_chit_AS"/>
</dbReference>
<keyword evidence="5" id="KW-0596">Phosphopantetheine</keyword>
<dbReference type="InterPro" id="IPR009081">
    <property type="entry name" value="PP-bd_ACP"/>
</dbReference>
<gene>
    <name evidence="19" type="primary">Chi-13</name>
</gene>
<dbReference type="InterPro" id="IPR000873">
    <property type="entry name" value="AMP-dep_synth/lig_dom"/>
</dbReference>
<reference evidence="19" key="1">
    <citation type="submission" date="2014-07" db="EMBL/GenBank/DDBJ databases">
        <authorList>
            <person name="Agrawal Y."/>
            <person name="Khatri I."/>
            <person name="Subramanian S."/>
            <person name="Shenoy B.D."/>
        </authorList>
    </citation>
    <scope>NUCLEOTIDE SEQUENCE</scope>
    <source>
        <strain evidence="19">MTCC3556</strain>
    </source>
</reference>
<evidence type="ECO:0000256" key="5">
    <source>
        <dbReference type="ARBA" id="ARBA00022450"/>
    </source>
</evidence>
<dbReference type="Gene3D" id="3.40.50.12780">
    <property type="entry name" value="N-terminal domain of ligase-like"/>
    <property type="match status" value="1"/>
</dbReference>
<protein>
    <recommendedName>
        <fullName evidence="4">chitinase</fullName>
        <ecNumber evidence="4">3.2.1.14</ecNumber>
    </recommendedName>
</protein>